<feature type="compositionally biased region" description="Low complexity" evidence="16">
    <location>
        <begin position="55"/>
        <end position="70"/>
    </location>
</feature>
<protein>
    <recommendedName>
        <fullName evidence="10 15">Deferrochelatase</fullName>
        <ecNumber evidence="15">1.11.1.-</ecNumber>
    </recommendedName>
    <alternativeName>
        <fullName evidence="11 15">Peroxidase EfeB</fullName>
    </alternativeName>
</protein>
<organism evidence="19 20">
    <name type="scientific">Amphritea opalescens</name>
    <dbReference type="NCBI Taxonomy" id="2490544"/>
    <lineage>
        <taxon>Bacteria</taxon>
        <taxon>Pseudomonadati</taxon>
        <taxon>Pseudomonadota</taxon>
        <taxon>Gammaproteobacteria</taxon>
        <taxon>Oceanospirillales</taxon>
        <taxon>Oceanospirillaceae</taxon>
        <taxon>Amphritea</taxon>
    </lineage>
</organism>
<dbReference type="EC" id="1.11.1.-" evidence="15"/>
<feature type="binding site" evidence="13">
    <location>
        <position position="350"/>
    </location>
    <ligand>
        <name>heme b</name>
        <dbReference type="ChEBI" id="CHEBI:60344"/>
    </ligand>
</feature>
<comment type="subunit">
    <text evidence="15">Homodimer. Part of a ferrous iron transporter composed of EfeU, EfeO and EfeB.</text>
</comment>
<keyword evidence="8 13" id="KW-0408">Iron</keyword>
<dbReference type="Proteomes" id="UP000283087">
    <property type="component" value="Unassembled WGS sequence"/>
</dbReference>
<dbReference type="GO" id="GO:0030313">
    <property type="term" value="C:cell envelope"/>
    <property type="evidence" value="ECO:0007669"/>
    <property type="project" value="UniProtKB-SubCell"/>
</dbReference>
<evidence type="ECO:0000256" key="11">
    <source>
        <dbReference type="ARBA" id="ARBA00033775"/>
    </source>
</evidence>
<comment type="function">
    <text evidence="15">Involved in the recovery of exogenous heme iron. Extracts iron from heme while preserving the protoporphyrin ring intact.</text>
</comment>
<keyword evidence="4 13" id="KW-0349">Heme</keyword>
<accession>A0A430KSI6</accession>
<feature type="binding site" evidence="13">
    <location>
        <begin position="248"/>
        <end position="250"/>
    </location>
    <ligand>
        <name>heme b</name>
        <dbReference type="ChEBI" id="CHEBI:60344"/>
    </ligand>
</feature>
<evidence type="ECO:0000313" key="20">
    <source>
        <dbReference type="Proteomes" id="UP000283087"/>
    </source>
</evidence>
<comment type="cofactor">
    <cofactor evidence="13 15">
        <name>heme b</name>
        <dbReference type="ChEBI" id="CHEBI:60344"/>
    </cofactor>
    <text evidence="13 15">Binds 1 heme b (iron(II)-protoporphyrin IX) group non-covalently per subunit.</text>
</comment>
<comment type="catalytic activity">
    <reaction evidence="12">
        <text>heme b + 2 H(+) = protoporphyrin IX + Fe(2+)</text>
        <dbReference type="Rhea" id="RHEA:22584"/>
        <dbReference type="ChEBI" id="CHEBI:15378"/>
        <dbReference type="ChEBI" id="CHEBI:29033"/>
        <dbReference type="ChEBI" id="CHEBI:57306"/>
        <dbReference type="ChEBI" id="CHEBI:60344"/>
        <dbReference type="EC" id="4.98.1.1"/>
    </reaction>
    <physiologicalReaction direction="left-to-right" evidence="12">
        <dbReference type="Rhea" id="RHEA:22585"/>
    </physiologicalReaction>
</comment>
<keyword evidence="5 13" id="KW-0479">Metal-binding</keyword>
<dbReference type="Pfam" id="PF20628">
    <property type="entry name" value="Dyp_perox_C"/>
    <property type="match status" value="1"/>
</dbReference>
<comment type="caution">
    <text evidence="19">The sequence shown here is derived from an EMBL/GenBank/DDBJ whole genome shotgun (WGS) entry which is preliminary data.</text>
</comment>
<feature type="binding site" evidence="14">
    <location>
        <begin position="248"/>
        <end position="250"/>
    </location>
    <ligand>
        <name>protoporphyrin IX</name>
        <dbReference type="ChEBI" id="CHEBI:57306"/>
    </ligand>
</feature>
<name>A0A430KSI6_9GAMM</name>
<evidence type="ECO:0000256" key="2">
    <source>
        <dbReference type="ARBA" id="ARBA00005365"/>
    </source>
</evidence>
<evidence type="ECO:0000256" key="5">
    <source>
        <dbReference type="ARBA" id="ARBA00022723"/>
    </source>
</evidence>
<sequence>MTVKRLSNTGEPSSLSRRRLLKGAAIGGSSLLVGKALAAPSAEPLSQAVTQTATQAISQEESSADSSHSIPFYGEHQAGITTPAQRDIYFIVLKLDNTDRQAVIELFKEWTRQAALLTQGNNIGPYSHNKFIPPADTGEADSLHAYNLSLTFGVSPSFLEKLGLQDKAPEAFKPLPHFPRDQLQDQYTGGDICIQACADDPQVAFHAIRQLVRHARTSMVSMLWAQNGFNAYNDVSHTPRNLFAFKDGTANALTLKDADKYIWVDDKSWMQGGSYMVVRRIQMHLETWDRTSYGEQENTFGRDKLSGAPMGQQHEFEPIDTTLKESNGAPVMPVDSHVHLAHRTGQQLLRRSYSYTGGINTLTSQYDAGLLFISFQKSPQQFITIQNSFGNTDKMNEYITHIGSGLFACFPGVKEGEYLGQALLEG</sequence>
<gene>
    <name evidence="19" type="primary">efeB</name>
    <name evidence="19" type="ORF">EH243_07700</name>
</gene>
<dbReference type="OrthoDB" id="9781066at2"/>
<dbReference type="InterPro" id="IPR006313">
    <property type="entry name" value="EfeB/EfeN"/>
</dbReference>
<proteinExistence type="inferred from homology"/>
<evidence type="ECO:0000256" key="7">
    <source>
        <dbReference type="ARBA" id="ARBA00023002"/>
    </source>
</evidence>
<evidence type="ECO:0000256" key="13">
    <source>
        <dbReference type="PIRSR" id="PIRSR606313-1"/>
    </source>
</evidence>
<dbReference type="GO" id="GO:0020037">
    <property type="term" value="F:heme binding"/>
    <property type="evidence" value="ECO:0007669"/>
    <property type="project" value="InterPro"/>
</dbReference>
<dbReference type="GO" id="GO:0033212">
    <property type="term" value="P:iron import into cell"/>
    <property type="evidence" value="ECO:0007669"/>
    <property type="project" value="InterPro"/>
</dbReference>
<dbReference type="GO" id="GO:0005829">
    <property type="term" value="C:cytosol"/>
    <property type="evidence" value="ECO:0007669"/>
    <property type="project" value="TreeGrafter"/>
</dbReference>
<evidence type="ECO:0000259" key="17">
    <source>
        <dbReference type="Pfam" id="PF04261"/>
    </source>
</evidence>
<evidence type="ECO:0000256" key="4">
    <source>
        <dbReference type="ARBA" id="ARBA00022617"/>
    </source>
</evidence>
<dbReference type="SUPFAM" id="SSF54909">
    <property type="entry name" value="Dimeric alpha+beta barrel"/>
    <property type="match status" value="1"/>
</dbReference>
<dbReference type="GO" id="GO:0046872">
    <property type="term" value="F:metal ion binding"/>
    <property type="evidence" value="ECO:0007669"/>
    <property type="project" value="UniProtKB-KW"/>
</dbReference>
<dbReference type="AlphaFoldDB" id="A0A430KSI6"/>
<evidence type="ECO:0000259" key="18">
    <source>
        <dbReference type="Pfam" id="PF20628"/>
    </source>
</evidence>
<dbReference type="RefSeq" id="WP_126158068.1">
    <property type="nucleotide sequence ID" value="NZ_RQXW01000005.1"/>
</dbReference>
<dbReference type="NCBIfam" id="TIGR01412">
    <property type="entry name" value="tat_substr_1"/>
    <property type="match status" value="1"/>
</dbReference>
<keyword evidence="20" id="KW-1185">Reference proteome</keyword>
<keyword evidence="3 15" id="KW-0575">Peroxidase</keyword>
<feature type="binding site" evidence="13">
    <location>
        <position position="337"/>
    </location>
    <ligand>
        <name>heme b</name>
        <dbReference type="ChEBI" id="CHEBI:60344"/>
    </ligand>
</feature>
<dbReference type="PROSITE" id="PS51318">
    <property type="entry name" value="TAT"/>
    <property type="match status" value="1"/>
</dbReference>
<comment type="subcellular location">
    <subcellularLocation>
        <location evidence="1">Cell envelope</location>
    </subcellularLocation>
    <subcellularLocation>
        <location evidence="15">Periplasm</location>
    </subcellularLocation>
</comment>
<dbReference type="EMBL" id="RQXW01000005">
    <property type="protein sequence ID" value="RTE66469.1"/>
    <property type="molecule type" value="Genomic_DNA"/>
</dbReference>
<feature type="domain" description="Dyp-type peroxidase C-terminal" evidence="18">
    <location>
        <begin position="238"/>
        <end position="413"/>
    </location>
</feature>
<keyword evidence="6" id="KW-0732">Signal</keyword>
<dbReference type="Pfam" id="PF04261">
    <property type="entry name" value="Dyp_perox_N"/>
    <property type="match status" value="1"/>
</dbReference>
<feature type="region of interest" description="Disordered" evidence="16">
    <location>
        <begin position="50"/>
        <end position="71"/>
    </location>
</feature>
<dbReference type="PANTHER" id="PTHR30521">
    <property type="entry name" value="DEFERROCHELATASE/PEROXIDASE"/>
    <property type="match status" value="1"/>
</dbReference>
<reference evidence="19 20" key="1">
    <citation type="submission" date="2018-11" db="EMBL/GenBank/DDBJ databases">
        <title>The draft genome sequence of Amphritea opalescens ANRC-JH13T.</title>
        <authorList>
            <person name="Fang Z."/>
            <person name="Zhang Y."/>
            <person name="Han X."/>
        </authorList>
    </citation>
    <scope>NUCLEOTIDE SEQUENCE [LARGE SCALE GENOMIC DNA]</scope>
    <source>
        <strain evidence="19 20">ANRC-JH13</strain>
    </source>
</reference>
<evidence type="ECO:0000256" key="8">
    <source>
        <dbReference type="ARBA" id="ARBA00023004"/>
    </source>
</evidence>
<dbReference type="InterPro" id="IPR006311">
    <property type="entry name" value="TAT_signal"/>
</dbReference>
<dbReference type="InterPro" id="IPR011008">
    <property type="entry name" value="Dimeric_a/b-barrel"/>
</dbReference>
<dbReference type="GO" id="GO:0004325">
    <property type="term" value="F:ferrochelatase activity"/>
    <property type="evidence" value="ECO:0007669"/>
    <property type="project" value="UniProtKB-EC"/>
</dbReference>
<dbReference type="NCBIfam" id="TIGR01413">
    <property type="entry name" value="Dyp_perox_fam"/>
    <property type="match status" value="1"/>
</dbReference>
<evidence type="ECO:0000256" key="16">
    <source>
        <dbReference type="SAM" id="MobiDB-lite"/>
    </source>
</evidence>
<keyword evidence="9" id="KW-0456">Lyase</keyword>
<dbReference type="InterPro" id="IPR048327">
    <property type="entry name" value="Dyp_perox_N"/>
</dbReference>
<evidence type="ECO:0000256" key="15">
    <source>
        <dbReference type="RuleBase" id="RU365017"/>
    </source>
</evidence>
<evidence type="ECO:0000256" key="6">
    <source>
        <dbReference type="ARBA" id="ARBA00022729"/>
    </source>
</evidence>
<evidence type="ECO:0000256" key="3">
    <source>
        <dbReference type="ARBA" id="ARBA00022559"/>
    </source>
</evidence>
<dbReference type="GO" id="GO:0004601">
    <property type="term" value="F:peroxidase activity"/>
    <property type="evidence" value="ECO:0007669"/>
    <property type="project" value="UniProtKB-KW"/>
</dbReference>
<evidence type="ECO:0000313" key="19">
    <source>
        <dbReference type="EMBL" id="RTE66469.1"/>
    </source>
</evidence>
<evidence type="ECO:0000256" key="12">
    <source>
        <dbReference type="ARBA" id="ARBA00048856"/>
    </source>
</evidence>
<feature type="domain" description="Dyp-type peroxidase N-terminal" evidence="17">
    <location>
        <begin position="77"/>
        <end position="230"/>
    </location>
</feature>
<evidence type="ECO:0000256" key="10">
    <source>
        <dbReference type="ARBA" id="ARBA00033771"/>
    </source>
</evidence>
<dbReference type="InterPro" id="IPR006314">
    <property type="entry name" value="Dyp_peroxidase"/>
</dbReference>
<evidence type="ECO:0000256" key="14">
    <source>
        <dbReference type="PIRSR" id="PIRSR606313-2"/>
    </source>
</evidence>
<evidence type="ECO:0000256" key="1">
    <source>
        <dbReference type="ARBA" id="ARBA00004196"/>
    </source>
</evidence>
<comment type="similarity">
    <text evidence="2">Belongs to the DyP-type peroxidase family. EfeB subfamily.</text>
</comment>
<evidence type="ECO:0000256" key="9">
    <source>
        <dbReference type="ARBA" id="ARBA00023239"/>
    </source>
</evidence>
<feature type="binding site" evidence="14">
    <location>
        <position position="302"/>
    </location>
    <ligand>
        <name>protoporphyrin IX</name>
        <dbReference type="ChEBI" id="CHEBI:57306"/>
    </ligand>
</feature>
<dbReference type="InterPro" id="IPR048328">
    <property type="entry name" value="Dyp_perox_C"/>
</dbReference>
<dbReference type="PANTHER" id="PTHR30521:SF4">
    <property type="entry name" value="DEFERROCHELATASE"/>
    <property type="match status" value="1"/>
</dbReference>
<keyword evidence="7 15" id="KW-0560">Oxidoreductase</keyword>
<dbReference type="GO" id="GO:0042597">
    <property type="term" value="C:periplasmic space"/>
    <property type="evidence" value="ECO:0007669"/>
    <property type="project" value="UniProtKB-SubCell"/>
</dbReference>
<keyword evidence="15" id="KW-0574">Periplasm</keyword>
<dbReference type="PROSITE" id="PS51404">
    <property type="entry name" value="DYP_PEROXIDASE"/>
    <property type="match status" value="1"/>
</dbReference>